<name>A0A2S0VQK1_9ALTE</name>
<dbReference type="Gene3D" id="2.30.30.830">
    <property type="match status" value="1"/>
</dbReference>
<dbReference type="RefSeq" id="WP_108602554.1">
    <property type="nucleotide sequence ID" value="NZ_CP026604.1"/>
</dbReference>
<dbReference type="KEGG" id="cate:C2869_08640"/>
<protein>
    <submittedName>
        <fullName evidence="1">Pilus assembly protein PilP</fullName>
    </submittedName>
</protein>
<dbReference type="OrthoDB" id="5296580at2"/>
<sequence length="178" mass="19700">MIKKLSVLLTTIGLLSACGDDMADIQEFTQQVKNSARTSIEPIPKVEAFESFEYSVSGLRSPFVEPEPELIQEQMEQSRDCLQPNFARNKQPLEKYPLDNLRMRGTLGTDGALWGLIEAADGALFRVRPGSYMGLYHGRIVAVTTEKIELEEMIPDGTGCWEVRGANLAMADDTDLGS</sequence>
<dbReference type="EMBL" id="CP026604">
    <property type="protein sequence ID" value="AWB66491.1"/>
    <property type="molecule type" value="Genomic_DNA"/>
</dbReference>
<dbReference type="PROSITE" id="PS51257">
    <property type="entry name" value="PROKAR_LIPOPROTEIN"/>
    <property type="match status" value="1"/>
</dbReference>
<reference evidence="1 2" key="1">
    <citation type="submission" date="2018-01" db="EMBL/GenBank/DDBJ databases">
        <title>Genome sequence of a Cantenovulum-like bacteria.</title>
        <authorList>
            <person name="Tan W.R."/>
            <person name="Lau N.-S."/>
            <person name="Go F."/>
            <person name="Amirul A.-A.A."/>
        </authorList>
    </citation>
    <scope>NUCLEOTIDE SEQUENCE [LARGE SCALE GENOMIC DNA]</scope>
    <source>
        <strain evidence="1 2">CCB-QB4</strain>
    </source>
</reference>
<dbReference type="AlphaFoldDB" id="A0A2S0VQK1"/>
<dbReference type="InterPro" id="IPR007446">
    <property type="entry name" value="PilP"/>
</dbReference>
<proteinExistence type="predicted"/>
<dbReference type="Proteomes" id="UP000244441">
    <property type="component" value="Chromosome"/>
</dbReference>
<keyword evidence="2" id="KW-1185">Reference proteome</keyword>
<evidence type="ECO:0000313" key="1">
    <source>
        <dbReference type="EMBL" id="AWB66491.1"/>
    </source>
</evidence>
<organism evidence="1 2">
    <name type="scientific">Saccharobesus litoralis</name>
    <dbReference type="NCBI Taxonomy" id="2172099"/>
    <lineage>
        <taxon>Bacteria</taxon>
        <taxon>Pseudomonadati</taxon>
        <taxon>Pseudomonadota</taxon>
        <taxon>Gammaproteobacteria</taxon>
        <taxon>Alteromonadales</taxon>
        <taxon>Alteromonadaceae</taxon>
        <taxon>Saccharobesus</taxon>
    </lineage>
</organism>
<accession>A0A2S0VQK1</accession>
<evidence type="ECO:0000313" key="2">
    <source>
        <dbReference type="Proteomes" id="UP000244441"/>
    </source>
</evidence>
<gene>
    <name evidence="1" type="ORF">C2869_08640</name>
</gene>
<dbReference type="PIRSF" id="PIRSF016481">
    <property type="entry name" value="Pilus_assembly_PilP"/>
    <property type="match status" value="1"/>
</dbReference>
<dbReference type="Pfam" id="PF04351">
    <property type="entry name" value="PilP"/>
    <property type="match status" value="1"/>
</dbReference>